<accession>A0AAD9KEI2</accession>
<evidence type="ECO:0000313" key="1">
    <source>
        <dbReference type="EMBL" id="KAK2169682.1"/>
    </source>
</evidence>
<dbReference type="Proteomes" id="UP001209878">
    <property type="component" value="Unassembled WGS sequence"/>
</dbReference>
<comment type="caution">
    <text evidence="1">The sequence shown here is derived from an EMBL/GenBank/DDBJ whole genome shotgun (WGS) entry which is preliminary data.</text>
</comment>
<proteinExistence type="predicted"/>
<protein>
    <submittedName>
        <fullName evidence="1">Uncharacterized protein</fullName>
    </submittedName>
</protein>
<name>A0AAD9KEI2_RIDPI</name>
<dbReference type="EMBL" id="JAODUO010001179">
    <property type="protein sequence ID" value="KAK2169682.1"/>
    <property type="molecule type" value="Genomic_DNA"/>
</dbReference>
<reference evidence="1" key="1">
    <citation type="journal article" date="2023" name="Mol. Biol. Evol.">
        <title>Third-Generation Sequencing Reveals the Adaptive Role of the Epigenome in Three Deep-Sea Polychaetes.</title>
        <authorList>
            <person name="Perez M."/>
            <person name="Aroh O."/>
            <person name="Sun Y."/>
            <person name="Lan Y."/>
            <person name="Juniper S.K."/>
            <person name="Young C.R."/>
            <person name="Angers B."/>
            <person name="Qian P.Y."/>
        </authorList>
    </citation>
    <scope>NUCLEOTIDE SEQUENCE</scope>
    <source>
        <strain evidence="1">R07B-5</strain>
    </source>
</reference>
<dbReference type="AlphaFoldDB" id="A0AAD9KEI2"/>
<gene>
    <name evidence="1" type="ORF">NP493_1180g00000</name>
</gene>
<sequence>MTKIFAVYLQASGGLSQSSENAFECCREHLGRYGICLSYPYPDVDLVAFFSVGRLSSSCLCRFPAGVRCTHLSSPTLEARSALLEFALSRRLSRS</sequence>
<keyword evidence="2" id="KW-1185">Reference proteome</keyword>
<evidence type="ECO:0000313" key="2">
    <source>
        <dbReference type="Proteomes" id="UP001209878"/>
    </source>
</evidence>
<organism evidence="1 2">
    <name type="scientific">Ridgeia piscesae</name>
    <name type="common">Tubeworm</name>
    <dbReference type="NCBI Taxonomy" id="27915"/>
    <lineage>
        <taxon>Eukaryota</taxon>
        <taxon>Metazoa</taxon>
        <taxon>Spiralia</taxon>
        <taxon>Lophotrochozoa</taxon>
        <taxon>Annelida</taxon>
        <taxon>Polychaeta</taxon>
        <taxon>Sedentaria</taxon>
        <taxon>Canalipalpata</taxon>
        <taxon>Sabellida</taxon>
        <taxon>Siboglinidae</taxon>
        <taxon>Ridgeia</taxon>
    </lineage>
</organism>